<dbReference type="NCBIfam" id="TIGR00728">
    <property type="entry name" value="OPT_sfam"/>
    <property type="match status" value="1"/>
</dbReference>
<dbReference type="AlphaFoldDB" id="A0A2T2NV70"/>
<dbReference type="InterPro" id="IPR004813">
    <property type="entry name" value="OPT"/>
</dbReference>
<dbReference type="Proteomes" id="UP000240883">
    <property type="component" value="Unassembled WGS sequence"/>
</dbReference>
<feature type="region of interest" description="Disordered" evidence="9">
    <location>
        <begin position="1"/>
        <end position="41"/>
    </location>
</feature>
<feature type="transmembrane region" description="Helical" evidence="10">
    <location>
        <begin position="306"/>
        <end position="328"/>
    </location>
</feature>
<evidence type="ECO:0000256" key="1">
    <source>
        <dbReference type="ARBA" id="ARBA00004141"/>
    </source>
</evidence>
<keyword evidence="4 10" id="KW-0812">Transmembrane</keyword>
<dbReference type="InterPro" id="IPR004648">
    <property type="entry name" value="Oligpept_transpt"/>
</dbReference>
<dbReference type="EMBL" id="KZ678133">
    <property type="protein sequence ID" value="PSN69327.1"/>
    <property type="molecule type" value="Genomic_DNA"/>
</dbReference>
<evidence type="ECO:0000256" key="7">
    <source>
        <dbReference type="ARBA" id="ARBA00022989"/>
    </source>
</evidence>
<dbReference type="GO" id="GO:0035673">
    <property type="term" value="F:oligopeptide transmembrane transporter activity"/>
    <property type="evidence" value="ECO:0007669"/>
    <property type="project" value="InterPro"/>
</dbReference>
<proteinExistence type="inferred from homology"/>
<feature type="transmembrane region" description="Helical" evidence="10">
    <location>
        <begin position="475"/>
        <end position="498"/>
    </location>
</feature>
<keyword evidence="5" id="KW-0571">Peptide transport</keyword>
<evidence type="ECO:0000256" key="2">
    <source>
        <dbReference type="ARBA" id="ARBA00008807"/>
    </source>
</evidence>
<keyword evidence="3" id="KW-0813">Transport</keyword>
<feature type="transmembrane region" description="Helical" evidence="10">
    <location>
        <begin position="236"/>
        <end position="252"/>
    </location>
</feature>
<comment type="similarity">
    <text evidence="2">Belongs to the oligopeptide OPT transporter family.</text>
</comment>
<evidence type="ECO:0000256" key="9">
    <source>
        <dbReference type="SAM" id="MobiDB-lite"/>
    </source>
</evidence>
<keyword evidence="8 10" id="KW-0472">Membrane</keyword>
<feature type="transmembrane region" description="Helical" evidence="10">
    <location>
        <begin position="716"/>
        <end position="737"/>
    </location>
</feature>
<evidence type="ECO:0000256" key="5">
    <source>
        <dbReference type="ARBA" id="ARBA00022856"/>
    </source>
</evidence>
<feature type="transmembrane region" description="Helical" evidence="10">
    <location>
        <begin position="450"/>
        <end position="469"/>
    </location>
</feature>
<feature type="compositionally biased region" description="Acidic residues" evidence="9">
    <location>
        <begin position="30"/>
        <end position="39"/>
    </location>
</feature>
<evidence type="ECO:0000256" key="6">
    <source>
        <dbReference type="ARBA" id="ARBA00022927"/>
    </source>
</evidence>
<keyword evidence="6" id="KW-0653">Protein transport</keyword>
<comment type="subcellular location">
    <subcellularLocation>
        <location evidence="1">Membrane</location>
        <topology evidence="1">Multi-pass membrane protein</topology>
    </subcellularLocation>
</comment>
<sequence>MADTTSSEKPVGHEKTEPEIGISSNPANPLEEDEDESSLPEDIRQLPKIVRNIVSLEDDPNAPTLTFRYFILCLIFVPPGAILFQMGQYRTTSAVYPVLFVQIASHYVGYWLAEILPKKTIHFPFTKFSFSLNPGPWHVKENVLVTVTAASGATSNAAWASISLAELYYGTRIPVAVCLFFMWAIVYIGYAMAALARQFLLYDPIYTWPYALMQTAVFETMRKSPKDSWVARKQKYVFFGSLVFITLWQFLPEKVFPMLASLSFLCWAAPRNSVANFVGAGMGGMGVLNLSLDWSNISNQSLTNPMVVPFWTTVVLTVAFVVNTWILIPAAKWGGLGEWKHQLMSNRIFLENGTKYPAQALITPDNGFNETAYQQLGPIYMGTQQIWSMFFDYSSYISALTWMALFGSSEIRATAAKLRARAKEKGKATINHFYTDRLNFIMREYKEVPLWWYIALFLASFLTILVILIKGYFFIPVWTFFVAIATSGIMIIPFGWLYSFSSFQVAIGSFNELIYGFMVNAGGSHRHPAGATAYGSIAGDIWYRAQYMLQDQKIGHYMHVPPRAIFFSQIFGELIGIPINYGVIRWVLNAKGDYLLGNKKDPLNQWTGQGLASYNTMGVQYVLVGPKRLFAQHMYKPLPWAFLYGAGAPLVLYALHRAFPKSKLKFHLWNVTIFGSGMSFFYGNLSTGFISRLIVGYICMRWFLRRRFQTWKRYNYIVSAALDAGFNVAMLLMFIFFSSGKAVEMPYWWGNNEESVERCFALDD</sequence>
<dbReference type="GO" id="GO:0016020">
    <property type="term" value="C:membrane"/>
    <property type="evidence" value="ECO:0007669"/>
    <property type="project" value="UniProtKB-SubCell"/>
</dbReference>
<keyword evidence="7 10" id="KW-1133">Transmembrane helix</keyword>
<evidence type="ECO:0000256" key="10">
    <source>
        <dbReference type="SAM" id="Phobius"/>
    </source>
</evidence>
<feature type="transmembrane region" description="Helical" evidence="10">
    <location>
        <begin position="638"/>
        <end position="659"/>
    </location>
</feature>
<evidence type="ECO:0000256" key="8">
    <source>
        <dbReference type="ARBA" id="ARBA00023136"/>
    </source>
</evidence>
<dbReference type="PANTHER" id="PTHR22601">
    <property type="entry name" value="ISP4 LIKE PROTEIN"/>
    <property type="match status" value="1"/>
</dbReference>
<evidence type="ECO:0000313" key="12">
    <source>
        <dbReference type="Proteomes" id="UP000240883"/>
    </source>
</evidence>
<accession>A0A2T2NV70</accession>
<dbReference type="GO" id="GO:0015031">
    <property type="term" value="P:protein transport"/>
    <property type="evidence" value="ECO:0007669"/>
    <property type="project" value="UniProtKB-KW"/>
</dbReference>
<feature type="transmembrane region" description="Helical" evidence="10">
    <location>
        <begin position="272"/>
        <end position="294"/>
    </location>
</feature>
<dbReference type="OrthoDB" id="9986677at2759"/>
<protein>
    <submittedName>
        <fullName evidence="11">OPT oligopeptide transporter</fullName>
    </submittedName>
</protein>
<reference evidence="11 12" key="1">
    <citation type="journal article" date="2018" name="Front. Microbiol.">
        <title>Genome-Wide Analysis of Corynespora cassiicola Leaf Fall Disease Putative Effectors.</title>
        <authorList>
            <person name="Lopez D."/>
            <person name="Ribeiro S."/>
            <person name="Label P."/>
            <person name="Fumanal B."/>
            <person name="Venisse J.S."/>
            <person name="Kohler A."/>
            <person name="de Oliveira R.R."/>
            <person name="Labutti K."/>
            <person name="Lipzen A."/>
            <person name="Lail K."/>
            <person name="Bauer D."/>
            <person name="Ohm R.A."/>
            <person name="Barry K.W."/>
            <person name="Spatafora J."/>
            <person name="Grigoriev I.V."/>
            <person name="Martin F.M."/>
            <person name="Pujade-Renaud V."/>
        </authorList>
    </citation>
    <scope>NUCLEOTIDE SEQUENCE [LARGE SCALE GENOMIC DNA]</scope>
    <source>
        <strain evidence="11 12">Philippines</strain>
    </source>
</reference>
<evidence type="ECO:0000256" key="4">
    <source>
        <dbReference type="ARBA" id="ARBA00022692"/>
    </source>
</evidence>
<gene>
    <name evidence="11" type="ORF">BS50DRAFT_521804</name>
</gene>
<feature type="transmembrane region" description="Helical" evidence="10">
    <location>
        <begin position="173"/>
        <end position="196"/>
    </location>
</feature>
<keyword evidence="12" id="KW-1185">Reference proteome</keyword>
<feature type="transmembrane region" description="Helical" evidence="10">
    <location>
        <begin position="396"/>
        <end position="415"/>
    </location>
</feature>
<feature type="transmembrane region" description="Helical" evidence="10">
    <location>
        <begin position="679"/>
        <end position="704"/>
    </location>
</feature>
<evidence type="ECO:0000313" key="11">
    <source>
        <dbReference type="EMBL" id="PSN69327.1"/>
    </source>
</evidence>
<feature type="transmembrane region" description="Helical" evidence="10">
    <location>
        <begin position="67"/>
        <end position="87"/>
    </location>
</feature>
<dbReference type="Pfam" id="PF03169">
    <property type="entry name" value="OPT"/>
    <property type="match status" value="1"/>
</dbReference>
<organism evidence="11 12">
    <name type="scientific">Corynespora cassiicola Philippines</name>
    <dbReference type="NCBI Taxonomy" id="1448308"/>
    <lineage>
        <taxon>Eukaryota</taxon>
        <taxon>Fungi</taxon>
        <taxon>Dikarya</taxon>
        <taxon>Ascomycota</taxon>
        <taxon>Pezizomycotina</taxon>
        <taxon>Dothideomycetes</taxon>
        <taxon>Pleosporomycetidae</taxon>
        <taxon>Pleosporales</taxon>
        <taxon>Corynesporascaceae</taxon>
        <taxon>Corynespora</taxon>
    </lineage>
</organism>
<name>A0A2T2NV70_CORCC</name>
<evidence type="ECO:0000256" key="3">
    <source>
        <dbReference type="ARBA" id="ARBA00022448"/>
    </source>
</evidence>
<feature type="transmembrane region" description="Helical" evidence="10">
    <location>
        <begin position="94"/>
        <end position="113"/>
    </location>
</feature>